<organism evidence="2 3">
    <name type="scientific">Phytophthora fragariae</name>
    <dbReference type="NCBI Taxonomy" id="53985"/>
    <lineage>
        <taxon>Eukaryota</taxon>
        <taxon>Sar</taxon>
        <taxon>Stramenopiles</taxon>
        <taxon>Oomycota</taxon>
        <taxon>Peronosporomycetes</taxon>
        <taxon>Peronosporales</taxon>
        <taxon>Peronosporaceae</taxon>
        <taxon>Phytophthora</taxon>
    </lineage>
</organism>
<evidence type="ECO:0000313" key="2">
    <source>
        <dbReference type="EMBL" id="KAE9272169.1"/>
    </source>
</evidence>
<name>A0A6G0Q702_9STRA</name>
<proteinExistence type="predicted"/>
<dbReference type="AlphaFoldDB" id="A0A6G0Q702"/>
<dbReference type="EMBL" id="QXFY01005465">
    <property type="protein sequence ID" value="KAE9272169.1"/>
    <property type="molecule type" value="Genomic_DNA"/>
</dbReference>
<dbReference type="Proteomes" id="UP000486351">
    <property type="component" value="Unassembled WGS sequence"/>
</dbReference>
<sequence length="96" mass="10301">MSNAWKTRVDPLVPEESRWHSSHHGPVTTPDAIGDVVATLREADDEFIASVVAFCGRQVAQQLADYERGSRLLAKLADTGRVVTVLLQAAGGRSSG</sequence>
<evidence type="ECO:0000256" key="1">
    <source>
        <dbReference type="SAM" id="MobiDB-lite"/>
    </source>
</evidence>
<reference evidence="2 3" key="1">
    <citation type="submission" date="2018-09" db="EMBL/GenBank/DDBJ databases">
        <title>Genomic investigation of the strawberry pathogen Phytophthora fragariae indicates pathogenicity is determined by transcriptional variation in three key races.</title>
        <authorList>
            <person name="Adams T.M."/>
            <person name="Armitage A.D."/>
            <person name="Sobczyk M.K."/>
            <person name="Bates H.J."/>
            <person name="Dunwell J.M."/>
            <person name="Nellist C.F."/>
            <person name="Harrison R.J."/>
        </authorList>
    </citation>
    <scope>NUCLEOTIDE SEQUENCE [LARGE SCALE GENOMIC DNA]</scope>
    <source>
        <strain evidence="2 3">NOV-77</strain>
    </source>
</reference>
<comment type="caution">
    <text evidence="2">The sequence shown here is derived from an EMBL/GenBank/DDBJ whole genome shotgun (WGS) entry which is preliminary data.</text>
</comment>
<evidence type="ECO:0000313" key="3">
    <source>
        <dbReference type="Proteomes" id="UP000486351"/>
    </source>
</evidence>
<protein>
    <submittedName>
        <fullName evidence="2">Uncharacterized protein</fullName>
    </submittedName>
</protein>
<accession>A0A6G0Q702</accession>
<gene>
    <name evidence="2" type="ORF">PF008_g30167</name>
</gene>
<feature type="region of interest" description="Disordered" evidence="1">
    <location>
        <begin position="1"/>
        <end position="31"/>
    </location>
</feature>